<gene>
    <name evidence="2" type="ORF">BDZ94DRAFT_1286060</name>
</gene>
<proteinExistence type="predicted"/>
<sequence>MSSCPCGHGPQTMYDKENPVEERNCTIYTLVEAHPASIQVQRCKGCETEKSCHYIGPDGCQLGLFNLDNTHLFSHDLLDEYTSAYTSSETPFVAWVTVMTQRYKLYDSGVPFVGPDLFRSAWFAYVSIQEFNSDFQCPTCGPVPTQVVCNGITLAFQDKHLLPSMRPPTTTDESSPIRDS</sequence>
<dbReference type="Pfam" id="PF18717">
    <property type="entry name" value="CxC4"/>
    <property type="match status" value="1"/>
</dbReference>
<feature type="domain" description="HMG" evidence="1">
    <location>
        <begin position="2"/>
        <end position="125"/>
    </location>
</feature>
<dbReference type="EMBL" id="MU150563">
    <property type="protein sequence ID" value="KAF9455680.1"/>
    <property type="molecule type" value="Genomic_DNA"/>
</dbReference>
<organism evidence="2 3">
    <name type="scientific">Collybia nuda</name>
    <dbReference type="NCBI Taxonomy" id="64659"/>
    <lineage>
        <taxon>Eukaryota</taxon>
        <taxon>Fungi</taxon>
        <taxon>Dikarya</taxon>
        <taxon>Basidiomycota</taxon>
        <taxon>Agaricomycotina</taxon>
        <taxon>Agaricomycetes</taxon>
        <taxon>Agaricomycetidae</taxon>
        <taxon>Agaricales</taxon>
        <taxon>Tricholomatineae</taxon>
        <taxon>Clitocybaceae</taxon>
        <taxon>Collybia</taxon>
    </lineage>
</organism>
<name>A0A9P6CB37_9AGAR</name>
<keyword evidence="3" id="KW-1185">Reference proteome</keyword>
<dbReference type="Proteomes" id="UP000807353">
    <property type="component" value="Unassembled WGS sequence"/>
</dbReference>
<evidence type="ECO:0000259" key="1">
    <source>
        <dbReference type="Pfam" id="PF18717"/>
    </source>
</evidence>
<reference evidence="2" key="1">
    <citation type="submission" date="2020-11" db="EMBL/GenBank/DDBJ databases">
        <authorList>
            <consortium name="DOE Joint Genome Institute"/>
            <person name="Ahrendt S."/>
            <person name="Riley R."/>
            <person name="Andreopoulos W."/>
            <person name="Labutti K."/>
            <person name="Pangilinan J."/>
            <person name="Ruiz-Duenas F.J."/>
            <person name="Barrasa J.M."/>
            <person name="Sanchez-Garcia M."/>
            <person name="Camarero S."/>
            <person name="Miyauchi S."/>
            <person name="Serrano A."/>
            <person name="Linde D."/>
            <person name="Babiker R."/>
            <person name="Drula E."/>
            <person name="Ayuso-Fernandez I."/>
            <person name="Pacheco R."/>
            <person name="Padilla G."/>
            <person name="Ferreira P."/>
            <person name="Barriuso J."/>
            <person name="Kellner H."/>
            <person name="Castanera R."/>
            <person name="Alfaro M."/>
            <person name="Ramirez L."/>
            <person name="Pisabarro A.G."/>
            <person name="Kuo A."/>
            <person name="Tritt A."/>
            <person name="Lipzen A."/>
            <person name="He G."/>
            <person name="Yan M."/>
            <person name="Ng V."/>
            <person name="Cullen D."/>
            <person name="Martin F."/>
            <person name="Rosso M.-N."/>
            <person name="Henrissat B."/>
            <person name="Hibbett D."/>
            <person name="Martinez A.T."/>
            <person name="Grigoriev I.V."/>
        </authorList>
    </citation>
    <scope>NUCLEOTIDE SEQUENCE</scope>
    <source>
        <strain evidence="2">CBS 247.69</strain>
    </source>
</reference>
<evidence type="ECO:0000313" key="2">
    <source>
        <dbReference type="EMBL" id="KAF9455680.1"/>
    </source>
</evidence>
<evidence type="ECO:0000313" key="3">
    <source>
        <dbReference type="Proteomes" id="UP000807353"/>
    </source>
</evidence>
<accession>A0A9P6CB37</accession>
<comment type="caution">
    <text evidence="2">The sequence shown here is derived from an EMBL/GenBank/DDBJ whole genome shotgun (WGS) entry which is preliminary data.</text>
</comment>
<protein>
    <recommendedName>
        <fullName evidence="1">HMG domain-containing protein</fullName>
    </recommendedName>
</protein>
<dbReference type="InterPro" id="IPR040648">
    <property type="entry name" value="HMGXB3_CxC4"/>
</dbReference>
<dbReference type="OrthoDB" id="5598737at2759"/>
<dbReference type="AlphaFoldDB" id="A0A9P6CB37"/>